<accession>A0A9W9ZMA4</accession>
<evidence type="ECO:0000313" key="2">
    <source>
        <dbReference type="EMBL" id="KAJ7382659.1"/>
    </source>
</evidence>
<evidence type="ECO:0000313" key="3">
    <source>
        <dbReference type="Proteomes" id="UP001163046"/>
    </source>
</evidence>
<dbReference type="AlphaFoldDB" id="A0A9W9ZMA4"/>
<protein>
    <submittedName>
        <fullName evidence="2">Uncharacterized protein</fullName>
    </submittedName>
</protein>
<organism evidence="2 3">
    <name type="scientific">Desmophyllum pertusum</name>
    <dbReference type="NCBI Taxonomy" id="174260"/>
    <lineage>
        <taxon>Eukaryota</taxon>
        <taxon>Metazoa</taxon>
        <taxon>Cnidaria</taxon>
        <taxon>Anthozoa</taxon>
        <taxon>Hexacorallia</taxon>
        <taxon>Scleractinia</taxon>
        <taxon>Caryophylliina</taxon>
        <taxon>Caryophylliidae</taxon>
        <taxon>Desmophyllum</taxon>
    </lineage>
</organism>
<feature type="compositionally biased region" description="Polar residues" evidence="1">
    <location>
        <begin position="1"/>
        <end position="14"/>
    </location>
</feature>
<feature type="region of interest" description="Disordered" evidence="1">
    <location>
        <begin position="1"/>
        <end position="22"/>
    </location>
</feature>
<proteinExistence type="predicted"/>
<keyword evidence="3" id="KW-1185">Reference proteome</keyword>
<gene>
    <name evidence="2" type="ORF">OS493_033715</name>
</gene>
<evidence type="ECO:0000256" key="1">
    <source>
        <dbReference type="SAM" id="MobiDB-lite"/>
    </source>
</evidence>
<name>A0A9W9ZMA4_9CNID</name>
<comment type="caution">
    <text evidence="2">The sequence shown here is derived from an EMBL/GenBank/DDBJ whole genome shotgun (WGS) entry which is preliminary data.</text>
</comment>
<dbReference type="EMBL" id="MU825918">
    <property type="protein sequence ID" value="KAJ7382659.1"/>
    <property type="molecule type" value="Genomic_DNA"/>
</dbReference>
<reference evidence="2" key="1">
    <citation type="submission" date="2023-01" db="EMBL/GenBank/DDBJ databases">
        <title>Genome assembly of the deep-sea coral Lophelia pertusa.</title>
        <authorList>
            <person name="Herrera S."/>
            <person name="Cordes E."/>
        </authorList>
    </citation>
    <scope>NUCLEOTIDE SEQUENCE</scope>
    <source>
        <strain evidence="2">USNM1676648</strain>
        <tissue evidence="2">Polyp</tissue>
    </source>
</reference>
<sequence length="70" mass="8023">MKADNSSVPTPSKNPSKRPRVRCDKNIVAQKVAQKINYAKNLYDEVQQTVKVRTQRTDLPRVAVKRSIEE</sequence>
<dbReference type="Proteomes" id="UP001163046">
    <property type="component" value="Unassembled WGS sequence"/>
</dbReference>